<evidence type="ECO:0000313" key="9">
    <source>
        <dbReference type="Proteomes" id="UP000800096"/>
    </source>
</evidence>
<comment type="similarity">
    <text evidence="3">Belongs to the CENP-O/MCM21 family.</text>
</comment>
<evidence type="ECO:0000256" key="2">
    <source>
        <dbReference type="ARBA" id="ARBA00004584"/>
    </source>
</evidence>
<accession>A0A6A5QFC1</accession>
<evidence type="ECO:0000256" key="5">
    <source>
        <dbReference type="ARBA" id="ARBA00023242"/>
    </source>
</evidence>
<name>A0A6A5QFC1_AMPQU</name>
<dbReference type="Pfam" id="PF09496">
    <property type="entry name" value="CENP-O"/>
    <property type="match status" value="1"/>
</dbReference>
<dbReference type="EMBL" id="ML979138">
    <property type="protein sequence ID" value="KAF1913530.1"/>
    <property type="molecule type" value="Genomic_DNA"/>
</dbReference>
<dbReference type="GO" id="GO:0005634">
    <property type="term" value="C:nucleus"/>
    <property type="evidence" value="ECO:0007669"/>
    <property type="project" value="UniProtKB-SubCell"/>
</dbReference>
<evidence type="ECO:0000256" key="4">
    <source>
        <dbReference type="ARBA" id="ARBA00022454"/>
    </source>
</evidence>
<dbReference type="InterPro" id="IPR018464">
    <property type="entry name" value="CENP-O"/>
</dbReference>
<gene>
    <name evidence="8" type="ORF">BDU57DRAFT_520442</name>
</gene>
<keyword evidence="5" id="KW-0539">Nucleus</keyword>
<dbReference type="PANTHER" id="PTHR14582">
    <property type="entry name" value="INNER KINETOCHORE SUBUNIT MAL2"/>
    <property type="match status" value="1"/>
</dbReference>
<dbReference type="PANTHER" id="PTHR14582:SF1">
    <property type="entry name" value="CENTROMERE PROTEIN O"/>
    <property type="match status" value="1"/>
</dbReference>
<evidence type="ECO:0000256" key="1">
    <source>
        <dbReference type="ARBA" id="ARBA00004123"/>
    </source>
</evidence>
<evidence type="ECO:0000256" key="7">
    <source>
        <dbReference type="SAM" id="MobiDB-lite"/>
    </source>
</evidence>
<protein>
    <submittedName>
        <fullName evidence="8">Cenp-O kinetochore centromere component-domain-containing protein</fullName>
    </submittedName>
</protein>
<reference evidence="8" key="1">
    <citation type="journal article" date="2020" name="Stud. Mycol.">
        <title>101 Dothideomycetes genomes: a test case for predicting lifestyles and emergence of pathogens.</title>
        <authorList>
            <person name="Haridas S."/>
            <person name="Albert R."/>
            <person name="Binder M."/>
            <person name="Bloem J."/>
            <person name="Labutti K."/>
            <person name="Salamov A."/>
            <person name="Andreopoulos B."/>
            <person name="Baker S."/>
            <person name="Barry K."/>
            <person name="Bills G."/>
            <person name="Bluhm B."/>
            <person name="Cannon C."/>
            <person name="Castanera R."/>
            <person name="Culley D."/>
            <person name="Daum C."/>
            <person name="Ezra D."/>
            <person name="Gonzalez J."/>
            <person name="Henrissat B."/>
            <person name="Kuo A."/>
            <person name="Liang C."/>
            <person name="Lipzen A."/>
            <person name="Lutzoni F."/>
            <person name="Magnuson J."/>
            <person name="Mondo S."/>
            <person name="Nolan M."/>
            <person name="Ohm R."/>
            <person name="Pangilinan J."/>
            <person name="Park H.-J."/>
            <person name="Ramirez L."/>
            <person name="Alfaro M."/>
            <person name="Sun H."/>
            <person name="Tritt A."/>
            <person name="Yoshinaga Y."/>
            <person name="Zwiers L.-H."/>
            <person name="Turgeon B."/>
            <person name="Goodwin S."/>
            <person name="Spatafora J."/>
            <person name="Crous P."/>
            <person name="Grigoriev I."/>
        </authorList>
    </citation>
    <scope>NUCLEOTIDE SEQUENCE</scope>
    <source>
        <strain evidence="8">HMLAC05119</strain>
    </source>
</reference>
<evidence type="ECO:0000313" key="8">
    <source>
        <dbReference type="EMBL" id="KAF1913530.1"/>
    </source>
</evidence>
<keyword evidence="4" id="KW-0158">Chromosome</keyword>
<keyword evidence="6" id="KW-0137">Centromere</keyword>
<keyword evidence="9" id="KW-1185">Reference proteome</keyword>
<sequence>MRSCMRRNVDKSTSTSQELDTAIMATIDDLDSDINHLHARIATLQAHRANLSSVLLSQPHLSARLQIPNQNSKSSDTAQRAIEQQSKRNLENIYRACAGVTAYKVKDPDPNAINNGNILGVSIDVAVGGKFIETYHVLLNWRLRDGRRLLRIHKHTIPPCIPLQQLVNKWLPTSGKDVDTDPEQDLVRFGRLLRKELVSWHMRVKAVDDMEKDAGLSNRSSQEDKDASNDNTGKVLNAFVSDDEASDVEEDAIEDGPVRILEVESDAAVRQVTVTWSDRRVAVMSISKNGRVEKAVCRARDGSRDAAMSRKAVGPMVGLIGRLNA</sequence>
<evidence type="ECO:0000256" key="3">
    <source>
        <dbReference type="ARBA" id="ARBA00007321"/>
    </source>
</evidence>
<dbReference type="Proteomes" id="UP000800096">
    <property type="component" value="Unassembled WGS sequence"/>
</dbReference>
<organism evidence="8 9">
    <name type="scientific">Ampelomyces quisqualis</name>
    <name type="common">Powdery mildew agent</name>
    <dbReference type="NCBI Taxonomy" id="50730"/>
    <lineage>
        <taxon>Eukaryota</taxon>
        <taxon>Fungi</taxon>
        <taxon>Dikarya</taxon>
        <taxon>Ascomycota</taxon>
        <taxon>Pezizomycotina</taxon>
        <taxon>Dothideomycetes</taxon>
        <taxon>Pleosporomycetidae</taxon>
        <taxon>Pleosporales</taxon>
        <taxon>Pleosporineae</taxon>
        <taxon>Phaeosphaeriaceae</taxon>
        <taxon>Ampelomyces</taxon>
    </lineage>
</organism>
<dbReference type="GO" id="GO:0031511">
    <property type="term" value="C:Mis6-Sim4 complex"/>
    <property type="evidence" value="ECO:0007669"/>
    <property type="project" value="TreeGrafter"/>
</dbReference>
<dbReference type="AlphaFoldDB" id="A0A6A5QFC1"/>
<feature type="region of interest" description="Disordered" evidence="7">
    <location>
        <begin position="212"/>
        <end position="233"/>
    </location>
</feature>
<comment type="subcellular location">
    <subcellularLocation>
        <location evidence="2">Chromosome</location>
        <location evidence="2">Centromere</location>
    </subcellularLocation>
    <subcellularLocation>
        <location evidence="1">Nucleus</location>
    </subcellularLocation>
</comment>
<proteinExistence type="inferred from homology"/>
<evidence type="ECO:0000256" key="6">
    <source>
        <dbReference type="ARBA" id="ARBA00023328"/>
    </source>
</evidence>
<dbReference type="OrthoDB" id="10050372at2759"/>